<name>A0A512BSQ9_9HYPH</name>
<dbReference type="GO" id="GO:0005975">
    <property type="term" value="P:carbohydrate metabolic process"/>
    <property type="evidence" value="ECO:0007669"/>
    <property type="project" value="InterPro"/>
</dbReference>
<dbReference type="InterPro" id="IPR036412">
    <property type="entry name" value="HAD-like_sf"/>
</dbReference>
<dbReference type="SFLD" id="SFLDG01135">
    <property type="entry name" value="C1.5.6:_HAD__Beta-PGM__Phospha"/>
    <property type="match status" value="1"/>
</dbReference>
<dbReference type="NCBIfam" id="TIGR01549">
    <property type="entry name" value="HAD-SF-IA-v1"/>
    <property type="match status" value="1"/>
</dbReference>
<gene>
    <name evidence="11" type="primary">gph1</name>
    <name evidence="11" type="ORF">MAE02_27190</name>
</gene>
<dbReference type="GO" id="GO:0008967">
    <property type="term" value="F:phosphoglycolate phosphatase activity"/>
    <property type="evidence" value="ECO:0007669"/>
    <property type="project" value="UniProtKB-UniRule"/>
</dbReference>
<evidence type="ECO:0000256" key="10">
    <source>
        <dbReference type="HAMAP-Rule" id="MF_00495"/>
    </source>
</evidence>
<dbReference type="InterPro" id="IPR050155">
    <property type="entry name" value="HAD-like_hydrolase_sf"/>
</dbReference>
<dbReference type="InterPro" id="IPR023214">
    <property type="entry name" value="HAD_sf"/>
</dbReference>
<dbReference type="GO" id="GO:0046295">
    <property type="term" value="P:glycolate biosynthetic process"/>
    <property type="evidence" value="ECO:0007669"/>
    <property type="project" value="UniProtKB-UniRule"/>
</dbReference>
<evidence type="ECO:0000256" key="9">
    <source>
        <dbReference type="ARBA" id="ARBA00023277"/>
    </source>
</evidence>
<evidence type="ECO:0000256" key="8">
    <source>
        <dbReference type="ARBA" id="ARBA00022842"/>
    </source>
</evidence>
<evidence type="ECO:0000256" key="1">
    <source>
        <dbReference type="ARBA" id="ARBA00000830"/>
    </source>
</evidence>
<dbReference type="GO" id="GO:0006281">
    <property type="term" value="P:DNA repair"/>
    <property type="evidence" value="ECO:0007669"/>
    <property type="project" value="TreeGrafter"/>
</dbReference>
<sequence length="229" mass="24391">MTCPEAIIFDLDGTLVDSARDLQDATNVVLAEEGLRSVGLDEIKSMVGDGVAKLVERAVAAAGGDPGRLPVLLPRFLAVYEANASRHTVTYAGVPETLAGLRRLGLKLALVTNKPFTATVEILGALSLRSFFEVVIGGDALAERKPHPAPVLLALKQLGVEPEAAIMIGDNYHDVQAAREAGVRAFAVTYGYSHRPHAELGAERLMDTMAELVPLIEAEFALEVARQQA</sequence>
<keyword evidence="6 10" id="KW-0479">Metal-binding</keyword>
<dbReference type="InterPro" id="IPR041492">
    <property type="entry name" value="HAD_2"/>
</dbReference>
<keyword evidence="7 10" id="KW-0378">Hydrolase</keyword>
<dbReference type="InterPro" id="IPR037512">
    <property type="entry name" value="PGPase_prok"/>
</dbReference>
<dbReference type="PANTHER" id="PTHR43434:SF1">
    <property type="entry name" value="PHOSPHOGLYCOLATE PHOSPHATASE"/>
    <property type="match status" value="1"/>
</dbReference>
<reference evidence="11 12" key="1">
    <citation type="submission" date="2019-07" db="EMBL/GenBank/DDBJ databases">
        <title>Whole genome shotgun sequence of Microvirga aerophila NBRC 106136.</title>
        <authorList>
            <person name="Hosoyama A."/>
            <person name="Uohara A."/>
            <person name="Ohji S."/>
            <person name="Ichikawa N."/>
        </authorList>
    </citation>
    <scope>NUCLEOTIDE SEQUENCE [LARGE SCALE GENOMIC DNA]</scope>
    <source>
        <strain evidence="11 12">NBRC 106136</strain>
    </source>
</reference>
<evidence type="ECO:0000256" key="2">
    <source>
        <dbReference type="ARBA" id="ARBA00001946"/>
    </source>
</evidence>
<evidence type="ECO:0000256" key="3">
    <source>
        <dbReference type="ARBA" id="ARBA00004818"/>
    </source>
</evidence>
<dbReference type="AlphaFoldDB" id="A0A512BSQ9"/>
<accession>A0A512BSQ9</accession>
<evidence type="ECO:0000256" key="6">
    <source>
        <dbReference type="ARBA" id="ARBA00022723"/>
    </source>
</evidence>
<evidence type="ECO:0000313" key="12">
    <source>
        <dbReference type="Proteomes" id="UP000321085"/>
    </source>
</evidence>
<dbReference type="SFLD" id="SFLDG01129">
    <property type="entry name" value="C1.5:_HAD__Beta-PGM__Phosphata"/>
    <property type="match status" value="1"/>
</dbReference>
<dbReference type="EMBL" id="BJYU01000034">
    <property type="protein sequence ID" value="GEO15023.1"/>
    <property type="molecule type" value="Genomic_DNA"/>
</dbReference>
<dbReference type="Proteomes" id="UP000321085">
    <property type="component" value="Unassembled WGS sequence"/>
</dbReference>
<comment type="cofactor">
    <cofactor evidence="2 10">
        <name>Mg(2+)</name>
        <dbReference type="ChEBI" id="CHEBI:18420"/>
    </cofactor>
</comment>
<comment type="caution">
    <text evidence="11">The sequence shown here is derived from an EMBL/GenBank/DDBJ whole genome shotgun (WGS) entry which is preliminary data.</text>
</comment>
<comment type="similarity">
    <text evidence="4 10">Belongs to the HAD-like hydrolase superfamily. CbbY/CbbZ/Gph/YieH family.</text>
</comment>
<feature type="binding site" evidence="10">
    <location>
        <position position="12"/>
    </location>
    <ligand>
        <name>Mg(2+)</name>
        <dbReference type="ChEBI" id="CHEBI:18420"/>
    </ligand>
</feature>
<dbReference type="RefSeq" id="WP_114185005.1">
    <property type="nucleotide sequence ID" value="NZ_BJYU01000034.1"/>
</dbReference>
<evidence type="ECO:0000256" key="7">
    <source>
        <dbReference type="ARBA" id="ARBA00022801"/>
    </source>
</evidence>
<dbReference type="FunFam" id="3.40.50.1000:FF:000022">
    <property type="entry name" value="Phosphoglycolate phosphatase"/>
    <property type="match status" value="1"/>
</dbReference>
<evidence type="ECO:0000313" key="11">
    <source>
        <dbReference type="EMBL" id="GEO15023.1"/>
    </source>
</evidence>
<evidence type="ECO:0000256" key="4">
    <source>
        <dbReference type="ARBA" id="ARBA00006171"/>
    </source>
</evidence>
<dbReference type="HAMAP" id="MF_00495">
    <property type="entry name" value="GPH_hydrolase_bact"/>
    <property type="match status" value="1"/>
</dbReference>
<dbReference type="NCBIfam" id="TIGR01509">
    <property type="entry name" value="HAD-SF-IA-v3"/>
    <property type="match status" value="1"/>
</dbReference>
<dbReference type="InterPro" id="IPR023198">
    <property type="entry name" value="PGP-like_dom2"/>
</dbReference>
<dbReference type="SUPFAM" id="SSF56784">
    <property type="entry name" value="HAD-like"/>
    <property type="match status" value="1"/>
</dbReference>
<organism evidence="11 12">
    <name type="scientific">Microvirga aerophila</name>
    <dbReference type="NCBI Taxonomy" id="670291"/>
    <lineage>
        <taxon>Bacteria</taxon>
        <taxon>Pseudomonadati</taxon>
        <taxon>Pseudomonadota</taxon>
        <taxon>Alphaproteobacteria</taxon>
        <taxon>Hyphomicrobiales</taxon>
        <taxon>Methylobacteriaceae</taxon>
        <taxon>Microvirga</taxon>
    </lineage>
</organism>
<dbReference type="SFLD" id="SFLDS00003">
    <property type="entry name" value="Haloacid_Dehalogenase"/>
    <property type="match status" value="1"/>
</dbReference>
<comment type="catalytic activity">
    <reaction evidence="1 10">
        <text>2-phosphoglycolate + H2O = glycolate + phosphate</text>
        <dbReference type="Rhea" id="RHEA:14369"/>
        <dbReference type="ChEBI" id="CHEBI:15377"/>
        <dbReference type="ChEBI" id="CHEBI:29805"/>
        <dbReference type="ChEBI" id="CHEBI:43474"/>
        <dbReference type="ChEBI" id="CHEBI:58033"/>
        <dbReference type="EC" id="3.1.3.18"/>
    </reaction>
</comment>
<comment type="function">
    <text evidence="10">Specifically catalyzes the dephosphorylation of 2-phosphoglycolate. Is involved in the dissimilation of the intracellular 2-phosphoglycolate formed during the DNA repair of 3'-phosphoglycolate ends, a major class of DNA lesions induced by oxidative stress.</text>
</comment>
<dbReference type="OrthoDB" id="9793014at2"/>
<dbReference type="InterPro" id="IPR006439">
    <property type="entry name" value="HAD-SF_hydro_IA"/>
</dbReference>
<dbReference type="GO" id="GO:0005829">
    <property type="term" value="C:cytosol"/>
    <property type="evidence" value="ECO:0007669"/>
    <property type="project" value="TreeGrafter"/>
</dbReference>
<dbReference type="GO" id="GO:0046872">
    <property type="term" value="F:metal ion binding"/>
    <property type="evidence" value="ECO:0007669"/>
    <property type="project" value="UniProtKB-KW"/>
</dbReference>
<proteinExistence type="inferred from homology"/>
<keyword evidence="9 10" id="KW-0119">Carbohydrate metabolism</keyword>
<dbReference type="Gene3D" id="1.10.150.240">
    <property type="entry name" value="Putative phosphatase, domain 2"/>
    <property type="match status" value="1"/>
</dbReference>
<keyword evidence="12" id="KW-1185">Reference proteome</keyword>
<dbReference type="NCBIfam" id="TIGR01449">
    <property type="entry name" value="PGP_bact"/>
    <property type="match status" value="1"/>
</dbReference>
<dbReference type="EC" id="3.1.3.18" evidence="5 10"/>
<evidence type="ECO:0000256" key="5">
    <source>
        <dbReference type="ARBA" id="ARBA00013078"/>
    </source>
</evidence>
<dbReference type="Pfam" id="PF13419">
    <property type="entry name" value="HAD_2"/>
    <property type="match status" value="1"/>
</dbReference>
<dbReference type="UniPathway" id="UPA00865">
    <property type="reaction ID" value="UER00834"/>
</dbReference>
<feature type="binding site" evidence="10">
    <location>
        <position position="10"/>
    </location>
    <ligand>
        <name>Mg(2+)</name>
        <dbReference type="ChEBI" id="CHEBI:18420"/>
    </ligand>
</feature>
<comment type="pathway">
    <text evidence="3 10">Organic acid metabolism; glycolate biosynthesis; glycolate from 2-phosphoglycolate: step 1/1.</text>
</comment>
<feature type="active site" description="Nucleophile" evidence="10">
    <location>
        <position position="10"/>
    </location>
</feature>
<feature type="binding site" evidence="10">
    <location>
        <position position="170"/>
    </location>
    <ligand>
        <name>Mg(2+)</name>
        <dbReference type="ChEBI" id="CHEBI:18420"/>
    </ligand>
</feature>
<protein>
    <recommendedName>
        <fullName evidence="5 10">Phosphoglycolate phosphatase</fullName>
        <shortName evidence="10">PGP</shortName>
        <shortName evidence="10">PGPase</shortName>
        <ecNumber evidence="5 10">3.1.3.18</ecNumber>
    </recommendedName>
</protein>
<dbReference type="PANTHER" id="PTHR43434">
    <property type="entry name" value="PHOSPHOGLYCOLATE PHOSPHATASE"/>
    <property type="match status" value="1"/>
</dbReference>
<keyword evidence="8 10" id="KW-0460">Magnesium</keyword>
<dbReference type="Gene3D" id="3.40.50.1000">
    <property type="entry name" value="HAD superfamily/HAD-like"/>
    <property type="match status" value="1"/>
</dbReference>